<name>A0A9N9QP65_9CUCU</name>
<protein>
    <recommendedName>
        <fullName evidence="4">snRNA-activating protein complex subunit 1</fullName>
    </recommendedName>
</protein>
<evidence type="ECO:0008006" key="4">
    <source>
        <dbReference type="Google" id="ProtNLM"/>
    </source>
</evidence>
<dbReference type="Pfam" id="PF09808">
    <property type="entry name" value="SNAPC1"/>
    <property type="match status" value="1"/>
</dbReference>
<keyword evidence="3" id="KW-1185">Reference proteome</keyword>
<evidence type="ECO:0000313" key="3">
    <source>
        <dbReference type="Proteomes" id="UP001152799"/>
    </source>
</evidence>
<dbReference type="PANTHER" id="PTHR15131">
    <property type="entry name" value="SMALL NUCLEAR RNA ACTIVATING COMPLEX, POLYPEPTIDE 1"/>
    <property type="match status" value="1"/>
</dbReference>
<dbReference type="AlphaFoldDB" id="A0A9N9QP65"/>
<dbReference type="EMBL" id="OU892280">
    <property type="protein sequence ID" value="CAG9767560.1"/>
    <property type="molecule type" value="Genomic_DNA"/>
</dbReference>
<organism evidence="2 3">
    <name type="scientific">Ceutorhynchus assimilis</name>
    <name type="common">cabbage seed weevil</name>
    <dbReference type="NCBI Taxonomy" id="467358"/>
    <lineage>
        <taxon>Eukaryota</taxon>
        <taxon>Metazoa</taxon>
        <taxon>Ecdysozoa</taxon>
        <taxon>Arthropoda</taxon>
        <taxon>Hexapoda</taxon>
        <taxon>Insecta</taxon>
        <taxon>Pterygota</taxon>
        <taxon>Neoptera</taxon>
        <taxon>Endopterygota</taxon>
        <taxon>Coleoptera</taxon>
        <taxon>Polyphaga</taxon>
        <taxon>Cucujiformia</taxon>
        <taxon>Curculionidae</taxon>
        <taxon>Ceutorhynchinae</taxon>
        <taxon>Ceutorhynchus</taxon>
    </lineage>
</organism>
<proteinExistence type="predicted"/>
<sequence length="334" mass="39028">MHKSCMNNYRASVYAGIKSDVEDFLLKFRNKNSLAYVDFASVWQLKSFTLIFADQRQLKSLEILCETCFFIIKKYIKSHSDLPIQVGAFYLLYGLYYKQPVEHLFKIRLTLEEFKSIKSLMERVKPKGHYDILYIYAKMLSEYAFKFVACPRLLGIIKYNYSIDQYDLFTTRTGEKLLTKIKDLFEDQTIKDLNQTCVDYDKKLQEFVKKNQTDMVAFESTFFQNLREENERIVSKFTGACESENDDTTTRARIRRKAMKNMNAQYRGEKQILTAASLEEKTTEDKTIAIDDVKMETAIDDVEMETSIIHHSDSSSVESKLPDLTSVEEKNKSD</sequence>
<dbReference type="OrthoDB" id="20127at2759"/>
<dbReference type="Proteomes" id="UP001152799">
    <property type="component" value="Chromosome 4"/>
</dbReference>
<feature type="region of interest" description="Disordered" evidence="1">
    <location>
        <begin position="308"/>
        <end position="334"/>
    </location>
</feature>
<dbReference type="GO" id="GO:0019185">
    <property type="term" value="C:snRNA-activating protein complex"/>
    <property type="evidence" value="ECO:0007669"/>
    <property type="project" value="TreeGrafter"/>
</dbReference>
<dbReference type="GO" id="GO:0042796">
    <property type="term" value="P:snRNA transcription by RNA polymerase III"/>
    <property type="evidence" value="ECO:0007669"/>
    <property type="project" value="TreeGrafter"/>
</dbReference>
<gene>
    <name evidence="2" type="ORF">CEUTPL_LOCUS8121</name>
</gene>
<dbReference type="GO" id="GO:0043565">
    <property type="term" value="F:sequence-specific DNA binding"/>
    <property type="evidence" value="ECO:0007669"/>
    <property type="project" value="TreeGrafter"/>
</dbReference>
<dbReference type="PANTHER" id="PTHR15131:SF3">
    <property type="entry name" value="SNRNA-ACTIVATING PROTEIN COMPLEX SUBUNIT 1"/>
    <property type="match status" value="1"/>
</dbReference>
<accession>A0A9N9QP65</accession>
<dbReference type="InterPro" id="IPR019188">
    <property type="entry name" value="SNAPC1"/>
</dbReference>
<reference evidence="2" key="1">
    <citation type="submission" date="2022-01" db="EMBL/GenBank/DDBJ databases">
        <authorList>
            <person name="King R."/>
        </authorList>
    </citation>
    <scope>NUCLEOTIDE SEQUENCE</scope>
</reference>
<dbReference type="GO" id="GO:0042795">
    <property type="term" value="P:snRNA transcription by RNA polymerase II"/>
    <property type="evidence" value="ECO:0007669"/>
    <property type="project" value="TreeGrafter"/>
</dbReference>
<evidence type="ECO:0000256" key="1">
    <source>
        <dbReference type="SAM" id="MobiDB-lite"/>
    </source>
</evidence>
<evidence type="ECO:0000313" key="2">
    <source>
        <dbReference type="EMBL" id="CAG9767560.1"/>
    </source>
</evidence>